<accession>A0AAN9Y3Z2</accession>
<dbReference type="EMBL" id="JBBCAQ010000022">
    <property type="protein sequence ID" value="KAK7590357.1"/>
    <property type="molecule type" value="Genomic_DNA"/>
</dbReference>
<name>A0AAN9Y3Z2_9HEMI</name>
<organism evidence="1 2">
    <name type="scientific">Parthenolecanium corni</name>
    <dbReference type="NCBI Taxonomy" id="536013"/>
    <lineage>
        <taxon>Eukaryota</taxon>
        <taxon>Metazoa</taxon>
        <taxon>Ecdysozoa</taxon>
        <taxon>Arthropoda</taxon>
        <taxon>Hexapoda</taxon>
        <taxon>Insecta</taxon>
        <taxon>Pterygota</taxon>
        <taxon>Neoptera</taxon>
        <taxon>Paraneoptera</taxon>
        <taxon>Hemiptera</taxon>
        <taxon>Sternorrhyncha</taxon>
        <taxon>Coccoidea</taxon>
        <taxon>Coccidae</taxon>
        <taxon>Parthenolecanium</taxon>
    </lineage>
</organism>
<proteinExistence type="predicted"/>
<comment type="caution">
    <text evidence="1">The sequence shown here is derived from an EMBL/GenBank/DDBJ whole genome shotgun (WGS) entry which is preliminary data.</text>
</comment>
<gene>
    <name evidence="1" type="ORF">V9T40_001970</name>
</gene>
<dbReference type="Proteomes" id="UP001367676">
    <property type="component" value="Unassembled WGS sequence"/>
</dbReference>
<keyword evidence="2" id="KW-1185">Reference proteome</keyword>
<reference evidence="1 2" key="1">
    <citation type="submission" date="2024-03" db="EMBL/GenBank/DDBJ databases">
        <title>Adaptation during the transition from Ophiocordyceps entomopathogen to insect associate is accompanied by gene loss and intensified selection.</title>
        <authorList>
            <person name="Ward C.M."/>
            <person name="Onetto C.A."/>
            <person name="Borneman A.R."/>
        </authorList>
    </citation>
    <scope>NUCLEOTIDE SEQUENCE [LARGE SCALE GENOMIC DNA]</scope>
    <source>
        <strain evidence="1">AWRI1</strain>
        <tissue evidence="1">Single Adult Female</tissue>
    </source>
</reference>
<dbReference type="AlphaFoldDB" id="A0AAN9Y3Z2"/>
<sequence length="67" mass="7518">MDLNGDVESLAGFQLSQFYLSCLDFRPVVSVFGWMSQFWAGFLIFRPAASFSVQLSQISSSCVRIND</sequence>
<evidence type="ECO:0000313" key="2">
    <source>
        <dbReference type="Proteomes" id="UP001367676"/>
    </source>
</evidence>
<evidence type="ECO:0000313" key="1">
    <source>
        <dbReference type="EMBL" id="KAK7590357.1"/>
    </source>
</evidence>
<protein>
    <submittedName>
        <fullName evidence="1">Uncharacterized protein</fullName>
    </submittedName>
</protein>